<dbReference type="InterPro" id="IPR044801">
    <property type="entry name" value="Filamin"/>
</dbReference>
<dbReference type="SUPFAM" id="SSF81296">
    <property type="entry name" value="E set domains"/>
    <property type="match status" value="5"/>
</dbReference>
<dbReference type="Gene3D" id="2.60.40.2030">
    <property type="match status" value="1"/>
</dbReference>
<keyword evidence="7" id="KW-1185">Reference proteome</keyword>
<feature type="domain" description="PA14" evidence="5">
    <location>
        <begin position="1815"/>
        <end position="1955"/>
    </location>
</feature>
<evidence type="ECO:0000256" key="3">
    <source>
        <dbReference type="ARBA" id="ARBA00022837"/>
    </source>
</evidence>
<dbReference type="InterPro" id="IPR000742">
    <property type="entry name" value="EGF"/>
</dbReference>
<dbReference type="CDD" id="cd00055">
    <property type="entry name" value="EGF_Lam"/>
    <property type="match status" value="2"/>
</dbReference>
<dbReference type="EMBL" id="JAQMWT010000439">
    <property type="protein sequence ID" value="KAJ8601307.1"/>
    <property type="molecule type" value="Genomic_DNA"/>
</dbReference>
<evidence type="ECO:0000313" key="6">
    <source>
        <dbReference type="EMBL" id="KAJ8601307.1"/>
    </source>
</evidence>
<dbReference type="Gene3D" id="2.60.40.10">
    <property type="entry name" value="Immunoglobulins"/>
    <property type="match status" value="6"/>
</dbReference>
<dbReference type="PROSITE" id="PS00022">
    <property type="entry name" value="EGF_1"/>
    <property type="match status" value="1"/>
</dbReference>
<protein>
    <recommendedName>
        <fullName evidence="5">PA14 domain-containing protein</fullName>
    </recommendedName>
</protein>
<gene>
    <name evidence="6" type="ORF">CTAYLR_007233</name>
</gene>
<feature type="repeat" description="Filamin" evidence="4">
    <location>
        <begin position="981"/>
        <end position="1081"/>
    </location>
</feature>
<keyword evidence="1" id="KW-0732">Signal</keyword>
<accession>A0AAD7UAH1</accession>
<proteinExistence type="predicted"/>
<dbReference type="SMART" id="SM00758">
    <property type="entry name" value="PA14"/>
    <property type="match status" value="2"/>
</dbReference>
<dbReference type="GO" id="GO:0007154">
    <property type="term" value="P:cell communication"/>
    <property type="evidence" value="ECO:0007669"/>
    <property type="project" value="InterPro"/>
</dbReference>
<dbReference type="Pfam" id="PF00630">
    <property type="entry name" value="Filamin"/>
    <property type="match status" value="3"/>
</dbReference>
<feature type="repeat" description="Filamin" evidence="4">
    <location>
        <begin position="850"/>
        <end position="979"/>
    </location>
</feature>
<feature type="domain" description="PA14" evidence="5">
    <location>
        <begin position="511"/>
        <end position="677"/>
    </location>
</feature>
<evidence type="ECO:0000313" key="7">
    <source>
        <dbReference type="Proteomes" id="UP001230188"/>
    </source>
</evidence>
<reference evidence="6" key="1">
    <citation type="submission" date="2023-01" db="EMBL/GenBank/DDBJ databases">
        <title>Metagenome sequencing of chrysophaentin producing Chrysophaeum taylorii.</title>
        <authorList>
            <person name="Davison J."/>
            <person name="Bewley C."/>
        </authorList>
    </citation>
    <scope>NUCLEOTIDE SEQUENCE</scope>
    <source>
        <strain evidence="6">NIES-1699</strain>
    </source>
</reference>
<dbReference type="SMART" id="SM00557">
    <property type="entry name" value="IG_FLMN"/>
    <property type="match status" value="4"/>
</dbReference>
<feature type="domain" description="PA14" evidence="5">
    <location>
        <begin position="1289"/>
        <end position="1454"/>
    </location>
</feature>
<feature type="repeat" description="Filamin" evidence="4">
    <location>
        <begin position="1083"/>
        <end position="1190"/>
    </location>
</feature>
<dbReference type="Gene3D" id="3.90.182.10">
    <property type="entry name" value="Toxin - Anthrax Protective Antigen,domain 1"/>
    <property type="match status" value="3"/>
</dbReference>
<dbReference type="PROSITE" id="PS51820">
    <property type="entry name" value="PA14"/>
    <property type="match status" value="3"/>
</dbReference>
<dbReference type="Proteomes" id="UP001230188">
    <property type="component" value="Unassembled WGS sequence"/>
</dbReference>
<name>A0AAD7UAH1_9STRA</name>
<dbReference type="InterPro" id="IPR001298">
    <property type="entry name" value="Filamin/ABP280_rpt"/>
</dbReference>
<evidence type="ECO:0000256" key="1">
    <source>
        <dbReference type="ARBA" id="ARBA00022729"/>
    </source>
</evidence>
<organism evidence="6 7">
    <name type="scientific">Chrysophaeum taylorii</name>
    <dbReference type="NCBI Taxonomy" id="2483200"/>
    <lineage>
        <taxon>Eukaryota</taxon>
        <taxon>Sar</taxon>
        <taxon>Stramenopiles</taxon>
        <taxon>Ochrophyta</taxon>
        <taxon>Pelagophyceae</taxon>
        <taxon>Pelagomonadales</taxon>
        <taxon>Pelagomonadaceae</taxon>
        <taxon>Chrysophaeum</taxon>
    </lineage>
</organism>
<dbReference type="GO" id="GO:0030036">
    <property type="term" value="P:actin cytoskeleton organization"/>
    <property type="evidence" value="ECO:0007669"/>
    <property type="project" value="InterPro"/>
</dbReference>
<dbReference type="InterPro" id="IPR038081">
    <property type="entry name" value="CalX-like_sf"/>
</dbReference>
<keyword evidence="3" id="KW-0106">Calcium</keyword>
<dbReference type="SUPFAM" id="SSF56988">
    <property type="entry name" value="Anthrax protective antigen"/>
    <property type="match status" value="3"/>
</dbReference>
<keyword evidence="2" id="KW-0677">Repeat</keyword>
<dbReference type="InterPro" id="IPR003644">
    <property type="entry name" value="Calx_beta"/>
</dbReference>
<dbReference type="GO" id="GO:0051015">
    <property type="term" value="F:actin filament binding"/>
    <property type="evidence" value="ECO:0007669"/>
    <property type="project" value="InterPro"/>
</dbReference>
<dbReference type="InterPro" id="IPR013783">
    <property type="entry name" value="Ig-like_fold"/>
</dbReference>
<dbReference type="Pfam" id="PF07691">
    <property type="entry name" value="PA14"/>
    <property type="match status" value="2"/>
</dbReference>
<dbReference type="Pfam" id="PF03160">
    <property type="entry name" value="Calx-beta"/>
    <property type="match status" value="1"/>
</dbReference>
<comment type="caution">
    <text evidence="6">The sequence shown here is derived from an EMBL/GenBank/DDBJ whole genome shotgun (WGS) entry which is preliminary data.</text>
</comment>
<evidence type="ECO:0000259" key="5">
    <source>
        <dbReference type="PROSITE" id="PS51820"/>
    </source>
</evidence>
<dbReference type="PROSITE" id="PS50194">
    <property type="entry name" value="FILAMIN_REPEAT"/>
    <property type="match status" value="4"/>
</dbReference>
<dbReference type="InterPro" id="IPR037524">
    <property type="entry name" value="PA14/GLEYA"/>
</dbReference>
<dbReference type="InterPro" id="IPR002049">
    <property type="entry name" value="LE_dom"/>
</dbReference>
<dbReference type="PANTHER" id="PTHR38537">
    <property type="entry name" value="JITTERBUG, ISOFORM N"/>
    <property type="match status" value="1"/>
</dbReference>
<dbReference type="InterPro" id="IPR014756">
    <property type="entry name" value="Ig_E-set"/>
</dbReference>
<evidence type="ECO:0000256" key="2">
    <source>
        <dbReference type="ARBA" id="ARBA00022737"/>
    </source>
</evidence>
<dbReference type="GO" id="GO:0016020">
    <property type="term" value="C:membrane"/>
    <property type="evidence" value="ECO:0007669"/>
    <property type="project" value="InterPro"/>
</dbReference>
<dbReference type="PANTHER" id="PTHR38537:SF8">
    <property type="entry name" value="FILAMIN-A"/>
    <property type="match status" value="1"/>
</dbReference>
<evidence type="ECO:0000256" key="4">
    <source>
        <dbReference type="PROSITE-ProRule" id="PRU00087"/>
    </source>
</evidence>
<dbReference type="InterPro" id="IPR011658">
    <property type="entry name" value="PA14_dom"/>
</dbReference>
<sequence length="2010" mass="216163">MAAGFQKFDPDAESYGPFRPYERGFVGVVDAPENLLRERANEGSPSSLTHPRQWGDVPERQICPGMVGPLNTKYYCRGKEYGYCDRRTGTCHCEIGYRGIDCFDCTPTHYRVGELCYPKRVCPSTEMGQCSGAGTCNYTTGTCACMEHRAGDDCGLPRCHSLFDELCEECSNATCVRCLEGYFYSPTELRCVGCAARHDPRCHACDESSCLECIDPLLRSIRRSGRRSTDFDLPEDELERELSLYLPYATQRTDFFDEAEPFRVVPNYGGDKPPLWAFAKRCDQGFDGDRSWNCSGVNESHVMCGHEGTISWSSPTYEVSEAAQVVRLTARRTGGGVGTARVRYAMHHVTTDGSDLSATAFYTTSSLLEFSPGIVELSFLVTVHDDRDAEFDETAVFELLAPDGGATLGPQRRATLTVLDDDDASRTTARYSLFGGDWRGVAGVASEVVVHAFSGTGARRRVGGDMFHLELAPKVRGVAVVASLVDLGNGTYVGNWTATVCGNYTARCWLAVGGGLRGYYYGDVFLRRLVVSRVDRQVHFDWELGLLAGAGSREAEVGPDFASVRWTGRLRPDEDNAYNLTVVAVGDGLGARLWIDGHLLIDAWDVKEEPCGEKTVSNLTLAAGYFHKVVLDLRVTRYSGDGTHRGPAPEIAGGRAKQLSFEWASSTLPRAVIPAENLFFLDELPDVFDALVVSGSTSAAHTFAQGSSAVEAGQALRYDILLCDVFGNRRDDVGTLFGLREAATAYDLRATSAYALEFDGLSGIVANLSLEVPAPGASTTIGVRSHVASLTFDRETATTTAVMYPTIAGVYQLDVRFASNSTLSKYATHYVPTTQRTPIEASPFYVAVYPAKALAALCRPTGRGLRHGIAGEMSTFSIVSVDALDNERRVGGDVFEVLVRFVDFGGDDWSRVGGGSLAEWEAAVSGPDAPMDIVVHGKVRDAQNGTHFASVRPTVAGRHMLHVTLNGLDVKDSPFVLHVVPAVVSAQRSTAEGVGLKNATVNVSASLVATARDEFGNPVPGSEADLSCRVVSPRPSNGSCHTPFGNGSIVCSYVPLGSGPGLLAVTYDDAHIDGSPFAIHVRDAVTYGPTSTASGVGLSAAEAGVTATFVITARDVGGNIIDDAYLERRSNFSVELMSGNDAEVFGDVAPLGGGMYLASYNATKSGTYVLEVRDADTGIEIAGSPFSPFVVPTTVSAFHSKVAGVGVDEDVETCRRHAVTVTAYDRFGNQHLNSTERVFGDIVGGLATNGSSGEYDEHLRIAGVPLGSGEYDLTYLPRVAGHREHRYYFLEPGIDTFVYGELDFTRLVRWRVDPAIDFDWGAYVPDDGGDHDSFMLPLMTGDATAHERDPLKSDFFSIRWIGKLKFPDIVEEFGLRVYADPGAIAAVKIDDIIVLGNSSDGQFGKWQGAFTPSTEGQLHDIEVTYQHELGNSSFIRLEWTRTSARNWTIVPADAFCRPVLIKNTTYHNTIYTGIAHFTSSTVTGTKKTYPSSVWNDVAVVEVRDSCANLRSAVFDSDPVAVIAYGRQRLLATVLDHGNSTYTASILVDIAGNYTLVAVVGPSAVAAAVASVGDTLSAYASRTQAELAFVGSQVRGSPWVVEFEPGPFSPLATSASGAPLGPRGVTAGVRGRVVVQARDSTYNRLLVATPSEAAKLSASLLLHGRGGGGTVLMQDVVAVHASSGNYAVDFTLTVAGTYALSIKYENVDIAGSPYNVRCHPAATNATTTSARGSVPRVALAGVVAEPSRRFVVQARDEYRNSQLVGGSIFRVQLRGAQRVVGIADDRDDGTYAVRFSSQNLTVGEYEVNVELANRQHGEGGLTASYFANGVLFGEPAVVRVDPGPIIYDWGTGEVSPGARDHASVRWTGFLLAPRTAPFEIEVEVADTDDVARVFVDGALVVHTFRHLEKVGTGIVHMVADALYSLTLELEESTSSAALALRWSSDEIAKQPIAAYFLFPSSTPISDSPFALSLVNGNATTANDLYRSSVQIVADGQPSWLEYLRAESKESR</sequence>
<dbReference type="InterPro" id="IPR017868">
    <property type="entry name" value="Filamin/ABP280_repeat-like"/>
</dbReference>
<feature type="repeat" description="Filamin" evidence="4">
    <location>
        <begin position="1604"/>
        <end position="1717"/>
    </location>
</feature>
<dbReference type="SUPFAM" id="SSF141072">
    <property type="entry name" value="CalX-like"/>
    <property type="match status" value="1"/>
</dbReference>